<feature type="transmembrane region" description="Helical" evidence="1">
    <location>
        <begin position="33"/>
        <end position="56"/>
    </location>
</feature>
<feature type="chain" id="PRO_5019387046" evidence="2">
    <location>
        <begin position="24"/>
        <end position="194"/>
    </location>
</feature>
<dbReference type="EMBL" id="SACM01000001">
    <property type="protein sequence ID" value="RVT88318.1"/>
    <property type="molecule type" value="Genomic_DNA"/>
</dbReference>
<keyword evidence="1" id="KW-1133">Transmembrane helix</keyword>
<name>A0A437LSG4_9BURK</name>
<evidence type="ECO:0000256" key="2">
    <source>
        <dbReference type="SAM" id="SignalP"/>
    </source>
</evidence>
<dbReference type="RefSeq" id="WP_127681374.1">
    <property type="nucleotide sequence ID" value="NZ_SACM01000001.1"/>
</dbReference>
<dbReference type="AlphaFoldDB" id="A0A437LSG4"/>
<feature type="transmembrane region" description="Helical" evidence="1">
    <location>
        <begin position="119"/>
        <end position="137"/>
    </location>
</feature>
<feature type="transmembrane region" description="Helical" evidence="1">
    <location>
        <begin position="143"/>
        <end position="166"/>
    </location>
</feature>
<proteinExistence type="predicted"/>
<evidence type="ECO:0000256" key="1">
    <source>
        <dbReference type="SAM" id="Phobius"/>
    </source>
</evidence>
<keyword evidence="1" id="KW-0472">Membrane</keyword>
<feature type="transmembrane region" description="Helical" evidence="1">
    <location>
        <begin position="68"/>
        <end position="88"/>
    </location>
</feature>
<protein>
    <submittedName>
        <fullName evidence="3">HupE/UreJ family protein</fullName>
    </submittedName>
</protein>
<dbReference type="PIRSF" id="PIRSF016919">
    <property type="entry name" value="HupE_UreJ"/>
    <property type="match status" value="1"/>
</dbReference>
<keyword evidence="4" id="KW-1185">Reference proteome</keyword>
<dbReference type="Proteomes" id="UP000288587">
    <property type="component" value="Unassembled WGS sequence"/>
</dbReference>
<organism evidence="3 4">
    <name type="scientific">Inhella crocodyli</name>
    <dbReference type="NCBI Taxonomy" id="2499851"/>
    <lineage>
        <taxon>Bacteria</taxon>
        <taxon>Pseudomonadati</taxon>
        <taxon>Pseudomonadota</taxon>
        <taxon>Betaproteobacteria</taxon>
        <taxon>Burkholderiales</taxon>
        <taxon>Sphaerotilaceae</taxon>
        <taxon>Inhella</taxon>
    </lineage>
</organism>
<feature type="transmembrane region" description="Helical" evidence="1">
    <location>
        <begin position="94"/>
        <end position="112"/>
    </location>
</feature>
<comment type="caution">
    <text evidence="3">The sequence shown here is derived from an EMBL/GenBank/DDBJ whole genome shotgun (WGS) entry which is preliminary data.</text>
</comment>
<dbReference type="OrthoDB" id="9808192at2"/>
<evidence type="ECO:0000313" key="3">
    <source>
        <dbReference type="EMBL" id="RVT88318.1"/>
    </source>
</evidence>
<gene>
    <name evidence="3" type="ORF">EOD73_04845</name>
</gene>
<evidence type="ECO:0000313" key="4">
    <source>
        <dbReference type="Proteomes" id="UP000288587"/>
    </source>
</evidence>
<keyword evidence="1" id="KW-0812">Transmembrane</keyword>
<accession>A0A437LSG4</accession>
<keyword evidence="2" id="KW-0732">Signal</keyword>
<feature type="signal peptide" evidence="2">
    <location>
        <begin position="1"/>
        <end position="23"/>
    </location>
</feature>
<dbReference type="Pfam" id="PF04955">
    <property type="entry name" value="HupE_UreJ"/>
    <property type="match status" value="1"/>
</dbReference>
<dbReference type="InterPro" id="IPR007038">
    <property type="entry name" value="HupE_UreJ"/>
</dbReference>
<reference evidence="3 4" key="1">
    <citation type="submission" date="2019-01" db="EMBL/GenBank/DDBJ databases">
        <authorList>
            <person name="Chen W.-M."/>
        </authorList>
    </citation>
    <scope>NUCLEOTIDE SEQUENCE [LARGE SCALE GENOMIC DNA]</scope>
    <source>
        <strain evidence="3 4">CCP-18</strain>
    </source>
</reference>
<sequence length="194" mass="19575">MVKQLRLFTVTAPLALVPALAYAHSGDHGIAGFAAGFAHPLSGPDHLAAMLAVGLWSALAKGELKRAVWAPLVFALALLAGAAGTMLLGWAPPLVEPGIAVSLLGLGLLVAWRVDLPRGAGLGLTLAFALAHGAAHGHELHGAAALAGMVLATAVLHSAGLAFGLLMRPTAMRWSEGLGATLMTFGALRLAGVL</sequence>